<evidence type="ECO:0000313" key="3">
    <source>
        <dbReference type="Proteomes" id="UP001305779"/>
    </source>
</evidence>
<proteinExistence type="predicted"/>
<evidence type="ECO:0000259" key="1">
    <source>
        <dbReference type="Pfam" id="PF06985"/>
    </source>
</evidence>
<dbReference type="EMBL" id="JAXOVC010000002">
    <property type="protein sequence ID" value="KAK4505368.1"/>
    <property type="molecule type" value="Genomic_DNA"/>
</dbReference>
<evidence type="ECO:0000313" key="2">
    <source>
        <dbReference type="EMBL" id="KAK4505368.1"/>
    </source>
</evidence>
<comment type="caution">
    <text evidence="2">The sequence shown here is derived from an EMBL/GenBank/DDBJ whole genome shotgun (WGS) entry which is preliminary data.</text>
</comment>
<protein>
    <recommendedName>
        <fullName evidence="1">Heterokaryon incompatibility domain-containing protein</fullName>
    </recommendedName>
</protein>
<dbReference type="PANTHER" id="PTHR24148:SF73">
    <property type="entry name" value="HET DOMAIN PROTEIN (AFU_ORTHOLOGUE AFUA_8G01020)"/>
    <property type="match status" value="1"/>
</dbReference>
<organism evidence="2 3">
    <name type="scientific">Zasmidium cellare</name>
    <name type="common">Wine cellar mold</name>
    <name type="synonym">Racodium cellare</name>
    <dbReference type="NCBI Taxonomy" id="395010"/>
    <lineage>
        <taxon>Eukaryota</taxon>
        <taxon>Fungi</taxon>
        <taxon>Dikarya</taxon>
        <taxon>Ascomycota</taxon>
        <taxon>Pezizomycotina</taxon>
        <taxon>Dothideomycetes</taxon>
        <taxon>Dothideomycetidae</taxon>
        <taxon>Mycosphaerellales</taxon>
        <taxon>Mycosphaerellaceae</taxon>
        <taxon>Zasmidium</taxon>
    </lineage>
</organism>
<dbReference type="Pfam" id="PF06985">
    <property type="entry name" value="HET"/>
    <property type="match status" value="1"/>
</dbReference>
<reference evidence="2 3" key="1">
    <citation type="journal article" date="2023" name="G3 (Bethesda)">
        <title>A chromosome-level genome assembly of Zasmidium syzygii isolated from banana leaves.</title>
        <authorList>
            <person name="van Westerhoven A.C."/>
            <person name="Mehrabi R."/>
            <person name="Talebi R."/>
            <person name="Steentjes M.B.F."/>
            <person name="Corcolon B."/>
            <person name="Chong P.A."/>
            <person name="Kema G.H.J."/>
            <person name="Seidl M.F."/>
        </authorList>
    </citation>
    <scope>NUCLEOTIDE SEQUENCE [LARGE SCALE GENOMIC DNA]</scope>
    <source>
        <strain evidence="2 3">P124</strain>
    </source>
</reference>
<keyword evidence="3" id="KW-1185">Reference proteome</keyword>
<dbReference type="InterPro" id="IPR010730">
    <property type="entry name" value="HET"/>
</dbReference>
<accession>A0ABR0EW19</accession>
<dbReference type="PANTHER" id="PTHR24148">
    <property type="entry name" value="ANKYRIN REPEAT DOMAIN-CONTAINING PROTEIN 39 HOMOLOG-RELATED"/>
    <property type="match status" value="1"/>
</dbReference>
<dbReference type="InterPro" id="IPR052895">
    <property type="entry name" value="HetReg/Transcr_Mod"/>
</dbReference>
<name>A0ABR0EW19_ZASCE</name>
<dbReference type="Proteomes" id="UP001305779">
    <property type="component" value="Unassembled WGS sequence"/>
</dbReference>
<feature type="domain" description="Heterokaryon incompatibility" evidence="1">
    <location>
        <begin position="57"/>
        <end position="215"/>
    </location>
</feature>
<sequence length="717" mass="81426">MQSAPAPVGQQGSKIYESLPLDPSTFSTRLLTILPGATDNAIKCRLRSTRINANTSYEALSYTWGDAHLCRNIIVNGQQFAVTTNLEQALRALRRCDRRRTIWVDAVCIDQSDLLEKSVYVRGMGYIYRLAKQVIIWLGPEGSHTSQVFQCIQHNELKHKPPPLPSYEPEFVWDAEVRDLILQWKEYRALEAQVAFGVEDLTSRQWWSRVWVVQELCMAAGDPLLVCGQSTMPWSQFTRFVQSMAMASKHQLHIARMNELRQRARYPPRVRNPDSANDYATSLLEDDLHWLRYTATFEASDPRDKIFALMGLMRGPLRTQINIDYKASVEDLTMKLMADQITVHRSLSLLALCHDSHRTDRPSWLPDFITPGLPPLPSTMGPLEQLESRVRFTRTRARITAKAQRARASFTVPQMEISGRETVCNWCPGNSPMLAASGSLFGHVQSVIARHEESPRDANLDPDDLEILRESTEGPSWGQLHSFRRRHAALDTVMKINDLERCNALLMAAGLVTTPLNPLEISASNSRELLATAFRLQHDLSNISVPLNIVEVSECKRLLNEYQRLLNQAVAWAGLHCHWYPLFSKLAATDMTEGFHPQNADALLCWEISEDEIRAGESRRASILHAMEGRQQFTTDTGLIGLGPREMRKDDEIVVFDASSFAFAIRQTGEEYTLIGQVLICPPIEAGEYPVEEWVHERPTDFPASWKEPTRHEFLLE</sequence>
<gene>
    <name evidence="2" type="ORF">PRZ48_003331</name>
</gene>
<dbReference type="Pfam" id="PF26639">
    <property type="entry name" value="Het-6_barrel"/>
    <property type="match status" value="1"/>
</dbReference>